<dbReference type="Proteomes" id="UP000054826">
    <property type="component" value="Unassembled WGS sequence"/>
</dbReference>
<organism evidence="2 5">
    <name type="scientific">Trichinella pseudospiralis</name>
    <name type="common">Parasitic roundworm</name>
    <dbReference type="NCBI Taxonomy" id="6337"/>
    <lineage>
        <taxon>Eukaryota</taxon>
        <taxon>Metazoa</taxon>
        <taxon>Ecdysozoa</taxon>
        <taxon>Nematoda</taxon>
        <taxon>Enoplea</taxon>
        <taxon>Dorylaimia</taxon>
        <taxon>Trichinellida</taxon>
        <taxon>Trichinellidae</taxon>
        <taxon>Trichinella</taxon>
    </lineage>
</organism>
<keyword evidence="6" id="KW-1185">Reference proteome</keyword>
<sequence>MIHICQSIAATYAQHADASFCSQFCLFSSLALASSLHQLHQQPATGNNSNRRLLLSAAVKCQYWTQCNGSFLALSNLSSCCACFNGEAYLSKFGKLSLSGFIALLNMIHPSTNAV</sequence>
<dbReference type="EMBL" id="JYDV01000039">
    <property type="protein sequence ID" value="KRZ39043.1"/>
    <property type="molecule type" value="Genomic_DNA"/>
</dbReference>
<dbReference type="AlphaFoldDB" id="A0A0V1E1T7"/>
<dbReference type="Proteomes" id="UP000054632">
    <property type="component" value="Unassembled WGS sequence"/>
</dbReference>
<gene>
    <name evidence="2" type="ORF">T4A_11214</name>
    <name evidence="3" type="ORF">T4B_7730</name>
    <name evidence="4" type="ORF">T4C_6212</name>
    <name evidence="1" type="ORF">T4E_8505</name>
</gene>
<dbReference type="Proteomes" id="UP000054805">
    <property type="component" value="Unassembled WGS sequence"/>
</dbReference>
<dbReference type="EMBL" id="JYDR01000127">
    <property type="protein sequence ID" value="KRY67799.1"/>
    <property type="molecule type" value="Genomic_DNA"/>
</dbReference>
<dbReference type="EMBL" id="JYDU01000063">
    <property type="protein sequence ID" value="KRX94993.1"/>
    <property type="molecule type" value="Genomic_DNA"/>
</dbReference>
<evidence type="ECO:0000313" key="4">
    <source>
        <dbReference type="EMBL" id="KRZ39043.1"/>
    </source>
</evidence>
<name>A0A0V1E1T7_TRIPS</name>
<reference evidence="5 6" key="1">
    <citation type="submission" date="2015-01" db="EMBL/GenBank/DDBJ databases">
        <title>Evolution of Trichinella species and genotypes.</title>
        <authorList>
            <person name="Korhonen P.K."/>
            <person name="Edoardo P."/>
            <person name="Giuseppe L.R."/>
            <person name="Gasser R.B."/>
        </authorList>
    </citation>
    <scope>NUCLEOTIDE SEQUENCE [LARGE SCALE GENOMIC DNA]</scope>
    <source>
        <strain evidence="2">ISS13</strain>
        <strain evidence="1">ISS141</strain>
        <strain evidence="4">ISS176</strain>
        <strain evidence="3">ISS588</strain>
    </source>
</reference>
<accession>A0A0V1E1T7</accession>
<evidence type="ECO:0000313" key="2">
    <source>
        <dbReference type="EMBL" id="KRY67799.1"/>
    </source>
</evidence>
<evidence type="ECO:0000313" key="5">
    <source>
        <dbReference type="Proteomes" id="UP000054632"/>
    </source>
</evidence>
<evidence type="ECO:0000313" key="6">
    <source>
        <dbReference type="Proteomes" id="UP000054805"/>
    </source>
</evidence>
<evidence type="ECO:0000313" key="1">
    <source>
        <dbReference type="EMBL" id="KRX94993.1"/>
    </source>
</evidence>
<comment type="caution">
    <text evidence="2">The sequence shown here is derived from an EMBL/GenBank/DDBJ whole genome shotgun (WGS) entry which is preliminary data.</text>
</comment>
<protein>
    <submittedName>
        <fullName evidence="2">Uncharacterized protein</fullName>
    </submittedName>
</protein>
<proteinExistence type="predicted"/>
<dbReference type="EMBL" id="JYDS01000130">
    <property type="protein sequence ID" value="KRZ24022.1"/>
    <property type="molecule type" value="Genomic_DNA"/>
</dbReference>
<evidence type="ECO:0000313" key="3">
    <source>
        <dbReference type="EMBL" id="KRZ24022.1"/>
    </source>
</evidence>
<dbReference type="Proteomes" id="UP000054815">
    <property type="component" value="Unassembled WGS sequence"/>
</dbReference>